<dbReference type="PANTHER" id="PTHR43000">
    <property type="entry name" value="DTDP-D-GLUCOSE 4,6-DEHYDRATASE-RELATED"/>
    <property type="match status" value="1"/>
</dbReference>
<sequence>MKKTIMVTGGSGFLGSYVCKILFEHGYKVVSYDIKPPRGESLFIQKSYQTAIHYVNGQVTDLSRILAVCKAMKVTKIVHTAGFIDVGGSVDQPYFTYKVNTEGSIVMYEAARLLDIKRIVLISSNGVYQKKEYEPIDEKHPVFSPCVGSLTSHYGASKIAAEIMGLTYFTFNNIDLIILRMCSIYGFGMKNPMYIKPMVENTVSGHPSDFPTGGNMLRDYTYVKDSAKAVLNAIEADNSLLKQRVFNISGGKLYSAFEVAEIVNSLMPKASIKIGSGLSDIEKIDIEGRGVLDCAKAKEMISYNPEYDLKRGIKEYIYLLQ</sequence>
<evidence type="ECO:0000256" key="1">
    <source>
        <dbReference type="ARBA" id="ARBA00007637"/>
    </source>
</evidence>
<dbReference type="EMBL" id="LAZR01051397">
    <property type="protein sequence ID" value="KKK85248.1"/>
    <property type="molecule type" value="Genomic_DNA"/>
</dbReference>
<dbReference type="InterPro" id="IPR036291">
    <property type="entry name" value="NAD(P)-bd_dom_sf"/>
</dbReference>
<gene>
    <name evidence="3" type="ORF">LCGC14_2775190</name>
</gene>
<comment type="similarity">
    <text evidence="1">Belongs to the NAD(P)-dependent epimerase/dehydratase family.</text>
</comment>
<dbReference type="InterPro" id="IPR001509">
    <property type="entry name" value="Epimerase_deHydtase"/>
</dbReference>
<comment type="caution">
    <text evidence="3">The sequence shown here is derived from an EMBL/GenBank/DDBJ whole genome shotgun (WGS) entry which is preliminary data.</text>
</comment>
<dbReference type="Gene3D" id="3.40.50.720">
    <property type="entry name" value="NAD(P)-binding Rossmann-like Domain"/>
    <property type="match status" value="1"/>
</dbReference>
<feature type="domain" description="NAD-dependent epimerase/dehydratase" evidence="2">
    <location>
        <begin position="5"/>
        <end position="248"/>
    </location>
</feature>
<name>A0A0F8YUU3_9ZZZZ</name>
<evidence type="ECO:0000259" key="2">
    <source>
        <dbReference type="Pfam" id="PF01370"/>
    </source>
</evidence>
<evidence type="ECO:0000313" key="3">
    <source>
        <dbReference type="EMBL" id="KKK85248.1"/>
    </source>
</evidence>
<proteinExistence type="inferred from homology"/>
<reference evidence="3" key="1">
    <citation type="journal article" date="2015" name="Nature">
        <title>Complex archaea that bridge the gap between prokaryotes and eukaryotes.</title>
        <authorList>
            <person name="Spang A."/>
            <person name="Saw J.H."/>
            <person name="Jorgensen S.L."/>
            <person name="Zaremba-Niedzwiedzka K."/>
            <person name="Martijn J."/>
            <person name="Lind A.E."/>
            <person name="van Eijk R."/>
            <person name="Schleper C."/>
            <person name="Guy L."/>
            <person name="Ettema T.J."/>
        </authorList>
    </citation>
    <scope>NUCLEOTIDE SEQUENCE</scope>
</reference>
<dbReference type="Pfam" id="PF01370">
    <property type="entry name" value="Epimerase"/>
    <property type="match status" value="1"/>
</dbReference>
<organism evidence="3">
    <name type="scientific">marine sediment metagenome</name>
    <dbReference type="NCBI Taxonomy" id="412755"/>
    <lineage>
        <taxon>unclassified sequences</taxon>
        <taxon>metagenomes</taxon>
        <taxon>ecological metagenomes</taxon>
    </lineage>
</organism>
<dbReference type="SUPFAM" id="SSF51735">
    <property type="entry name" value="NAD(P)-binding Rossmann-fold domains"/>
    <property type="match status" value="1"/>
</dbReference>
<accession>A0A0F8YUU3</accession>
<protein>
    <recommendedName>
        <fullName evidence="2">NAD-dependent epimerase/dehydratase domain-containing protein</fullName>
    </recommendedName>
</protein>
<dbReference type="AlphaFoldDB" id="A0A0F8YUU3"/>